<proteinExistence type="predicted"/>
<feature type="compositionally biased region" description="Basic and acidic residues" evidence="1">
    <location>
        <begin position="121"/>
        <end position="132"/>
    </location>
</feature>
<sequence>MLQLEPLKKLKLSTAGGIEVVKIGLSVDIFPNEIFSFKEKTMLFKVNVKVVNINSYQPCTYHVYKLSQNEKLIKAFKEKFKGDSVACLEDTSDLQSLGDTSKTTKSLENSNEIILPLKRAPTDEDHVAEGGSERSVISNLKSRRLIDEDGEKGELSQKMPPLDDGVCGD</sequence>
<accession>A0ABU6TCA5</accession>
<gene>
    <name evidence="2" type="ORF">PIB30_030322</name>
</gene>
<evidence type="ECO:0000313" key="3">
    <source>
        <dbReference type="Proteomes" id="UP001341840"/>
    </source>
</evidence>
<organism evidence="2 3">
    <name type="scientific">Stylosanthes scabra</name>
    <dbReference type="NCBI Taxonomy" id="79078"/>
    <lineage>
        <taxon>Eukaryota</taxon>
        <taxon>Viridiplantae</taxon>
        <taxon>Streptophyta</taxon>
        <taxon>Embryophyta</taxon>
        <taxon>Tracheophyta</taxon>
        <taxon>Spermatophyta</taxon>
        <taxon>Magnoliopsida</taxon>
        <taxon>eudicotyledons</taxon>
        <taxon>Gunneridae</taxon>
        <taxon>Pentapetalae</taxon>
        <taxon>rosids</taxon>
        <taxon>fabids</taxon>
        <taxon>Fabales</taxon>
        <taxon>Fabaceae</taxon>
        <taxon>Papilionoideae</taxon>
        <taxon>50 kb inversion clade</taxon>
        <taxon>dalbergioids sensu lato</taxon>
        <taxon>Dalbergieae</taxon>
        <taxon>Pterocarpus clade</taxon>
        <taxon>Stylosanthes</taxon>
    </lineage>
</organism>
<name>A0ABU6TCA5_9FABA</name>
<comment type="caution">
    <text evidence="2">The sequence shown here is derived from an EMBL/GenBank/DDBJ whole genome shotgun (WGS) entry which is preliminary data.</text>
</comment>
<keyword evidence="3" id="KW-1185">Reference proteome</keyword>
<reference evidence="2 3" key="1">
    <citation type="journal article" date="2023" name="Plants (Basel)">
        <title>Bridging the Gap: Combining Genomics and Transcriptomics Approaches to Understand Stylosanthes scabra, an Orphan Legume from the Brazilian Caatinga.</title>
        <authorList>
            <person name="Ferreira-Neto J.R.C."/>
            <person name="da Silva M.D."/>
            <person name="Binneck E."/>
            <person name="de Melo N.F."/>
            <person name="da Silva R.H."/>
            <person name="de Melo A.L.T.M."/>
            <person name="Pandolfi V."/>
            <person name="Bustamante F.O."/>
            <person name="Brasileiro-Vidal A.C."/>
            <person name="Benko-Iseppon A.M."/>
        </authorList>
    </citation>
    <scope>NUCLEOTIDE SEQUENCE [LARGE SCALE GENOMIC DNA]</scope>
    <source>
        <tissue evidence="2">Leaves</tissue>
    </source>
</reference>
<dbReference type="EMBL" id="JASCZI010090747">
    <property type="protein sequence ID" value="MED6145984.1"/>
    <property type="molecule type" value="Genomic_DNA"/>
</dbReference>
<evidence type="ECO:0000313" key="2">
    <source>
        <dbReference type="EMBL" id="MED6145984.1"/>
    </source>
</evidence>
<dbReference type="Proteomes" id="UP001341840">
    <property type="component" value="Unassembled WGS sequence"/>
</dbReference>
<feature type="compositionally biased region" description="Basic and acidic residues" evidence="1">
    <location>
        <begin position="144"/>
        <end position="155"/>
    </location>
</feature>
<protein>
    <submittedName>
        <fullName evidence="2">Uncharacterized protein</fullName>
    </submittedName>
</protein>
<feature type="region of interest" description="Disordered" evidence="1">
    <location>
        <begin position="121"/>
        <end position="169"/>
    </location>
</feature>
<evidence type="ECO:0000256" key="1">
    <source>
        <dbReference type="SAM" id="MobiDB-lite"/>
    </source>
</evidence>